<evidence type="ECO:0000313" key="3">
    <source>
        <dbReference type="Proteomes" id="UP000660708"/>
    </source>
</evidence>
<keyword evidence="3" id="KW-1185">Reference proteome</keyword>
<evidence type="ECO:0000313" key="2">
    <source>
        <dbReference type="EMBL" id="MBE0347885.1"/>
    </source>
</evidence>
<evidence type="ECO:0000256" key="1">
    <source>
        <dbReference type="SAM" id="SignalP"/>
    </source>
</evidence>
<dbReference type="Proteomes" id="UP000660708">
    <property type="component" value="Unassembled WGS sequence"/>
</dbReference>
<accession>A0A8I0MXU0</accession>
<proteinExistence type="predicted"/>
<keyword evidence="1" id="KW-0732">Signal</keyword>
<reference evidence="2 3" key="1">
    <citation type="submission" date="2015-06" db="EMBL/GenBank/DDBJ databases">
        <title>Genome sequence of Pseudoalteromonas peptidolytica.</title>
        <authorList>
            <person name="Xie B.-B."/>
            <person name="Rong J.-C."/>
            <person name="Qin Q.-L."/>
            <person name="Zhang Y.-Z."/>
        </authorList>
    </citation>
    <scope>NUCLEOTIDE SEQUENCE [LARGE SCALE GENOMIC DNA]</scope>
    <source>
        <strain evidence="2 3">F12-50-A1</strain>
    </source>
</reference>
<organism evidence="2 3">
    <name type="scientific">Pseudoalteromonas peptidolytica F12-50-A1</name>
    <dbReference type="NCBI Taxonomy" id="1315280"/>
    <lineage>
        <taxon>Bacteria</taxon>
        <taxon>Pseudomonadati</taxon>
        <taxon>Pseudomonadota</taxon>
        <taxon>Gammaproteobacteria</taxon>
        <taxon>Alteromonadales</taxon>
        <taxon>Pseudoalteromonadaceae</taxon>
        <taxon>Pseudoalteromonas</taxon>
    </lineage>
</organism>
<dbReference type="EMBL" id="AQHF01000028">
    <property type="protein sequence ID" value="MBE0347885.1"/>
    <property type="molecule type" value="Genomic_DNA"/>
</dbReference>
<dbReference type="RefSeq" id="WP_147388882.1">
    <property type="nucleotide sequence ID" value="NZ_AQHF01000028.1"/>
</dbReference>
<sequence length="345" mass="38125">MKAIITIITFLLSAFPVLADTSFFARDLDWGTTKVKDRVASAIEEFKAHSSSSTVSNGLEGFINGQAAAGKKLTFSNGVSATLTGEASFIATSHAPSGSMTIYMEDIELTFDAPIKSFAFQAVDLDIGSANLQIQFDYQDGGVAHYALPDAVDVNNNLVFWGVHSSKPVKKVTISRTSVGDVVYLDDFMVISEQSFRDPTSFKNPQLTRVGICAADRIDYTDEFGATKLKSDLGQVQCIGRLRANKLEVFTNTYSADRFLGEIASDRCFIRSEYTNVHLIRSTPHWEHEEIDGKKISTMTIRYTHSGQFPHQPYGYARSICQFKNPAQDNIMLLGSYATTYADKF</sequence>
<protein>
    <submittedName>
        <fullName evidence="2">Uncharacterized protein</fullName>
    </submittedName>
</protein>
<comment type="caution">
    <text evidence="2">The sequence shown here is derived from an EMBL/GenBank/DDBJ whole genome shotgun (WGS) entry which is preliminary data.</text>
</comment>
<gene>
    <name evidence="2" type="ORF">PPEP_a4260</name>
</gene>
<feature type="chain" id="PRO_5034181216" evidence="1">
    <location>
        <begin position="20"/>
        <end position="345"/>
    </location>
</feature>
<feature type="signal peptide" evidence="1">
    <location>
        <begin position="1"/>
        <end position="19"/>
    </location>
</feature>
<name>A0A8I0MXU0_9GAMM</name>
<dbReference type="AlphaFoldDB" id="A0A8I0MXU0"/>